<dbReference type="InterPro" id="IPR003280">
    <property type="entry name" value="2pore_dom_K_chnl"/>
</dbReference>
<dbReference type="Gene3D" id="1.10.238.10">
    <property type="entry name" value="EF-hand"/>
    <property type="match status" value="1"/>
</dbReference>
<dbReference type="GO" id="GO:0005886">
    <property type="term" value="C:plasma membrane"/>
    <property type="evidence" value="ECO:0007669"/>
    <property type="project" value="TreeGrafter"/>
</dbReference>
<keyword evidence="8 11" id="KW-0472">Membrane</keyword>
<feature type="transmembrane region" description="Helical" evidence="11">
    <location>
        <begin position="101"/>
        <end position="121"/>
    </location>
</feature>
<proteinExistence type="inferred from homology"/>
<dbReference type="PANTHER" id="PTHR11003:SF291">
    <property type="entry name" value="IP11374P"/>
    <property type="match status" value="1"/>
</dbReference>
<keyword evidence="9" id="KW-0407">Ion channel</keyword>
<evidence type="ECO:0000256" key="8">
    <source>
        <dbReference type="ARBA" id="ARBA00023136"/>
    </source>
</evidence>
<feature type="transmembrane region" description="Helical" evidence="11">
    <location>
        <begin position="213"/>
        <end position="231"/>
    </location>
</feature>
<dbReference type="PANTHER" id="PTHR11003">
    <property type="entry name" value="POTASSIUM CHANNEL, SUBFAMILY K"/>
    <property type="match status" value="1"/>
</dbReference>
<gene>
    <name evidence="13" type="ORF">HPP92_014027</name>
</gene>
<keyword evidence="7" id="KW-0406">Ion transport</keyword>
<keyword evidence="6 11" id="KW-1133">Transmembrane helix</keyword>
<evidence type="ECO:0000313" key="14">
    <source>
        <dbReference type="Proteomes" id="UP000636800"/>
    </source>
</evidence>
<dbReference type="Pfam" id="PF07885">
    <property type="entry name" value="Ion_trans_2"/>
    <property type="match status" value="2"/>
</dbReference>
<dbReference type="GO" id="GO:0022841">
    <property type="term" value="F:potassium ion leak channel activity"/>
    <property type="evidence" value="ECO:0007669"/>
    <property type="project" value="TreeGrafter"/>
</dbReference>
<dbReference type="EMBL" id="JADCNL010000006">
    <property type="protein sequence ID" value="KAG0477186.1"/>
    <property type="molecule type" value="Genomic_DNA"/>
</dbReference>
<evidence type="ECO:0000256" key="6">
    <source>
        <dbReference type="ARBA" id="ARBA00022989"/>
    </source>
</evidence>
<dbReference type="GO" id="GO:0015271">
    <property type="term" value="F:outward rectifier potassium channel activity"/>
    <property type="evidence" value="ECO:0007669"/>
    <property type="project" value="TreeGrafter"/>
</dbReference>
<dbReference type="InterPro" id="IPR018247">
    <property type="entry name" value="EF_Hand_1_Ca_BS"/>
</dbReference>
<evidence type="ECO:0000256" key="3">
    <source>
        <dbReference type="ARBA" id="ARBA00022448"/>
    </source>
</evidence>
<dbReference type="AlphaFoldDB" id="A0A835QPI2"/>
<comment type="similarity">
    <text evidence="2">Belongs to the two pore domain potassium channel (TC 1.A.1.7) family.</text>
</comment>
<dbReference type="InterPro" id="IPR013099">
    <property type="entry name" value="K_chnl_dom"/>
</dbReference>
<evidence type="ECO:0000259" key="12">
    <source>
        <dbReference type="PROSITE" id="PS50222"/>
    </source>
</evidence>
<dbReference type="InterPro" id="IPR011992">
    <property type="entry name" value="EF-hand-dom_pair"/>
</dbReference>
<dbReference type="Proteomes" id="UP000636800">
    <property type="component" value="Chromosome 6"/>
</dbReference>
<evidence type="ECO:0000313" key="13">
    <source>
        <dbReference type="EMBL" id="KAG0477186.1"/>
    </source>
</evidence>
<keyword evidence="5" id="KW-0106">Calcium</keyword>
<comment type="subcellular location">
    <subcellularLocation>
        <location evidence="1">Membrane</location>
        <topology evidence="1">Multi-pass membrane protein</topology>
    </subcellularLocation>
</comment>
<evidence type="ECO:0000256" key="10">
    <source>
        <dbReference type="SAM" id="MobiDB-lite"/>
    </source>
</evidence>
<accession>A0A835QPI2</accession>
<organism evidence="13 14">
    <name type="scientific">Vanilla planifolia</name>
    <name type="common">Vanilla</name>
    <dbReference type="NCBI Taxonomy" id="51239"/>
    <lineage>
        <taxon>Eukaryota</taxon>
        <taxon>Viridiplantae</taxon>
        <taxon>Streptophyta</taxon>
        <taxon>Embryophyta</taxon>
        <taxon>Tracheophyta</taxon>
        <taxon>Spermatophyta</taxon>
        <taxon>Magnoliopsida</taxon>
        <taxon>Liliopsida</taxon>
        <taxon>Asparagales</taxon>
        <taxon>Orchidaceae</taxon>
        <taxon>Vanilloideae</taxon>
        <taxon>Vanilleae</taxon>
        <taxon>Vanilla</taxon>
    </lineage>
</organism>
<dbReference type="InterPro" id="IPR002048">
    <property type="entry name" value="EF_hand_dom"/>
</dbReference>
<feature type="domain" description="EF-hand" evidence="12">
    <location>
        <begin position="319"/>
        <end position="351"/>
    </location>
</feature>
<protein>
    <recommendedName>
        <fullName evidence="12">EF-hand domain-containing protein</fullName>
    </recommendedName>
</protein>
<keyword evidence="14" id="KW-1185">Reference proteome</keyword>
<dbReference type="GO" id="GO:0005509">
    <property type="term" value="F:calcium ion binding"/>
    <property type="evidence" value="ECO:0007669"/>
    <property type="project" value="InterPro"/>
</dbReference>
<dbReference type="PROSITE" id="PS00018">
    <property type="entry name" value="EF_HAND_1"/>
    <property type="match status" value="1"/>
</dbReference>
<dbReference type="PRINTS" id="PR01333">
    <property type="entry name" value="2POREKCHANEL"/>
</dbReference>
<evidence type="ECO:0000256" key="1">
    <source>
        <dbReference type="ARBA" id="ARBA00004141"/>
    </source>
</evidence>
<dbReference type="SUPFAM" id="SSF47473">
    <property type="entry name" value="EF-hand"/>
    <property type="match status" value="1"/>
</dbReference>
<evidence type="ECO:0000256" key="4">
    <source>
        <dbReference type="ARBA" id="ARBA00022692"/>
    </source>
</evidence>
<evidence type="ECO:0000256" key="7">
    <source>
        <dbReference type="ARBA" id="ARBA00023065"/>
    </source>
</evidence>
<dbReference type="Gene3D" id="1.10.287.70">
    <property type="match status" value="2"/>
</dbReference>
<reference evidence="13 14" key="1">
    <citation type="journal article" date="2020" name="Nat. Food">
        <title>A phased Vanilla planifolia genome enables genetic improvement of flavour and production.</title>
        <authorList>
            <person name="Hasing T."/>
            <person name="Tang H."/>
            <person name="Brym M."/>
            <person name="Khazi F."/>
            <person name="Huang T."/>
            <person name="Chambers A.H."/>
        </authorList>
    </citation>
    <scope>NUCLEOTIDE SEQUENCE [LARGE SCALE GENOMIC DNA]</scope>
    <source>
        <tissue evidence="13">Leaf</tissue>
    </source>
</reference>
<keyword evidence="4 11" id="KW-0812">Transmembrane</keyword>
<keyword evidence="3" id="KW-0813">Transport</keyword>
<feature type="transmembrane region" description="Helical" evidence="11">
    <location>
        <begin position="127"/>
        <end position="146"/>
    </location>
</feature>
<comment type="caution">
    <text evidence="13">The sequence shown here is derived from an EMBL/GenBank/DDBJ whole genome shotgun (WGS) entry which is preliminary data.</text>
</comment>
<feature type="transmembrane region" description="Helical" evidence="11">
    <location>
        <begin position="187"/>
        <end position="207"/>
    </location>
</feature>
<dbReference type="GO" id="GO:0009705">
    <property type="term" value="C:plant-type vacuole membrane"/>
    <property type="evidence" value="ECO:0007669"/>
    <property type="project" value="TreeGrafter"/>
</dbReference>
<feature type="region of interest" description="Disordered" evidence="10">
    <location>
        <begin position="1"/>
        <end position="32"/>
    </location>
</feature>
<dbReference type="GO" id="GO:0030322">
    <property type="term" value="P:stabilization of membrane potential"/>
    <property type="evidence" value="ECO:0007669"/>
    <property type="project" value="TreeGrafter"/>
</dbReference>
<evidence type="ECO:0000256" key="9">
    <source>
        <dbReference type="ARBA" id="ARBA00023303"/>
    </source>
</evidence>
<feature type="transmembrane region" description="Helical" evidence="11">
    <location>
        <begin position="243"/>
        <end position="264"/>
    </location>
</feature>
<evidence type="ECO:0000256" key="2">
    <source>
        <dbReference type="ARBA" id="ARBA00010159"/>
    </source>
</evidence>
<name>A0A835QPI2_VANPL</name>
<dbReference type="SUPFAM" id="SSF81324">
    <property type="entry name" value="Voltage-gated potassium channels"/>
    <property type="match status" value="2"/>
</dbReference>
<dbReference type="FunFam" id="1.10.287.70:FF:000127">
    <property type="entry name" value="Calcium-activated outward-rectifying potassium channel 1"/>
    <property type="match status" value="1"/>
</dbReference>
<dbReference type="OrthoDB" id="2162994at2759"/>
<evidence type="ECO:0000256" key="5">
    <source>
        <dbReference type="ARBA" id="ARBA00022837"/>
    </source>
</evidence>
<feature type="transmembrane region" description="Helical" evidence="11">
    <location>
        <begin position="70"/>
        <end position="89"/>
    </location>
</feature>
<sequence>MADNSAEQALLSRLTEPPERSQKMGTSKKRRYRRCKTAPFGNAPMDLDKDNGSSPVSSYIFKNFRPSFRLVFSLLALYLILGTTCFYFVRHQIVGKRTYAILDAVYFCIVTMTTVGYGDLVPDSAETKLLACAFVFSGMAIIALFLSKAADYLVEKQEVLLVKALHYRAKVGKQQLLREIETQRVKYKLFSTTAALLVLATAGTVVLVKVEKLSVVDAFYCVCATITTLGYGDKSFSTTVGRVFAVFWILAGTIGLAQFFLYLAELHAEQRQKSLIRWVLTRRMTFVDLEAADLDDDGLVSPSEFVLYKLKEIGKISEEDIAMVMEEFENLDVDQSGTISSSDLVLAQLNS</sequence>
<evidence type="ECO:0000256" key="11">
    <source>
        <dbReference type="SAM" id="Phobius"/>
    </source>
</evidence>
<dbReference type="PROSITE" id="PS50222">
    <property type="entry name" value="EF_HAND_2"/>
    <property type="match status" value="1"/>
</dbReference>